<evidence type="ECO:0000313" key="2">
    <source>
        <dbReference type="EMBL" id="EGO27702.1"/>
    </source>
</evidence>
<reference evidence="2" key="1">
    <citation type="submission" date="2011-04" db="EMBL/GenBank/DDBJ databases">
        <title>Evolution of plant cell wall degrading machinery underlies the functional diversity of forest fungi.</title>
        <authorList>
            <consortium name="US DOE Joint Genome Institute (JGI-PGF)"/>
            <person name="Eastwood D.C."/>
            <person name="Floudas D."/>
            <person name="Binder M."/>
            <person name="Majcherczyk A."/>
            <person name="Schneider P."/>
            <person name="Aerts A."/>
            <person name="Asiegbu F.O."/>
            <person name="Baker S.E."/>
            <person name="Barry K."/>
            <person name="Bendiksby M."/>
            <person name="Blumentritt M."/>
            <person name="Coutinho P.M."/>
            <person name="Cullen D."/>
            <person name="Cullen D."/>
            <person name="Gathman A."/>
            <person name="Goodell B."/>
            <person name="Henrissat B."/>
            <person name="Ihrmark K."/>
            <person name="Kauserud H."/>
            <person name="Kohler A."/>
            <person name="LaButti K."/>
            <person name="Lapidus A."/>
            <person name="Lavin J.L."/>
            <person name="Lee Y.-H."/>
            <person name="Lindquist E."/>
            <person name="Lilly W."/>
            <person name="Lucas S."/>
            <person name="Morin E."/>
            <person name="Murat C."/>
            <person name="Oguiza J.A."/>
            <person name="Park J."/>
            <person name="Pisabarro A.G."/>
            <person name="Riley R."/>
            <person name="Rosling A."/>
            <person name="Salamov A."/>
            <person name="Schmidt O."/>
            <person name="Schmutz J."/>
            <person name="Skrede I."/>
            <person name="Stenlid J."/>
            <person name="Wiebenga A."/>
            <person name="Xie X."/>
            <person name="Kues U."/>
            <person name="Hibbett D.S."/>
            <person name="Hoffmeister D."/>
            <person name="Hogberg N."/>
            <person name="Martin F."/>
            <person name="Grigoriev I.V."/>
            <person name="Watkinson S.C."/>
        </authorList>
    </citation>
    <scope>NUCLEOTIDE SEQUENCE</scope>
    <source>
        <strain evidence="2">S7.9</strain>
    </source>
</reference>
<organism>
    <name type="scientific">Serpula lacrymans var. lacrymans (strain S7.9)</name>
    <name type="common">Dry rot fungus</name>
    <dbReference type="NCBI Taxonomy" id="578457"/>
    <lineage>
        <taxon>Eukaryota</taxon>
        <taxon>Fungi</taxon>
        <taxon>Dikarya</taxon>
        <taxon>Basidiomycota</taxon>
        <taxon>Agaricomycotina</taxon>
        <taxon>Agaricomycetes</taxon>
        <taxon>Agaricomycetidae</taxon>
        <taxon>Boletales</taxon>
        <taxon>Coniophorineae</taxon>
        <taxon>Serpulaceae</taxon>
        <taxon>Serpula</taxon>
    </lineage>
</organism>
<sequence>MDSIIEVNRQTHEEIEQYERALYSLLSRNQPTHEIRLQTEHKAAQVLDRIASRTVTLNNLYRDEDARKVELDVLSAPAQQNDLSEFYARLVKVQEHYNKYPDAVAGGFE</sequence>
<dbReference type="GeneID" id="18818247"/>
<dbReference type="RefSeq" id="XP_007315793.1">
    <property type="nucleotide sequence ID" value="XM_007315731.1"/>
</dbReference>
<name>F8NPL1_SERL9</name>
<feature type="non-terminal residue" evidence="2">
    <location>
        <position position="109"/>
    </location>
</feature>
<dbReference type="OrthoDB" id="2160351at2759"/>
<dbReference type="HOGENOM" id="CLU_2428317_0_0_1"/>
<dbReference type="InterPro" id="IPR021966">
    <property type="entry name" value="SF3a60_bindingd"/>
</dbReference>
<dbReference type="Pfam" id="PF12108">
    <property type="entry name" value="SF3a60_bindingd"/>
    <property type="match status" value="1"/>
</dbReference>
<dbReference type="Proteomes" id="UP000008064">
    <property type="component" value="Unassembled WGS sequence"/>
</dbReference>
<dbReference type="AlphaFoldDB" id="F8NPL1"/>
<feature type="domain" description="Splicing factor SF3a60 binding" evidence="1">
    <location>
        <begin position="79"/>
        <end position="102"/>
    </location>
</feature>
<dbReference type="KEGG" id="sla:SERLADRAFT_461596"/>
<dbReference type="EMBL" id="GL945431">
    <property type="protein sequence ID" value="EGO27702.1"/>
    <property type="molecule type" value="Genomic_DNA"/>
</dbReference>
<proteinExistence type="predicted"/>
<accession>F8NPL1</accession>
<protein>
    <recommendedName>
        <fullName evidence="1">Splicing factor SF3a60 binding domain-containing protein</fullName>
    </recommendedName>
</protein>
<evidence type="ECO:0000259" key="1">
    <source>
        <dbReference type="Pfam" id="PF12108"/>
    </source>
</evidence>
<gene>
    <name evidence="2" type="ORF">SERLADRAFT_461596</name>
</gene>